<dbReference type="PROSITE" id="PS51194">
    <property type="entry name" value="HELICASE_CTER"/>
    <property type="match status" value="1"/>
</dbReference>
<proteinExistence type="predicted"/>
<dbReference type="InterPro" id="IPR027417">
    <property type="entry name" value="P-loop_NTPase"/>
</dbReference>
<dbReference type="InterPro" id="IPR050742">
    <property type="entry name" value="Helicase_Restrict-Modif_Enz"/>
</dbReference>
<sequence length="232" mass="27390">INGTEIAAMFKNNVVCNLPWTVAKRLNLFPKVKYFEFQHTPGYIFKYNTNYENIKKIVLQSAQHIQKFKLEFTLSVQEMASTLVKFLLNFQPKKIIVFLSTVKEVQLFCQSFQYDNYQLLQAHYQIEQRQLQNNLQIFNLQQNTILITVGMATEGFDLPDVDCVLMGRQTDSERLFVQQMGRCLRKSDTKNIVYVLDMCANLRQRWIRLQEQESNQSVQQQVLEFWDVHGVE</sequence>
<keyword evidence="2" id="KW-0378">Hydrolase</keyword>
<dbReference type="AlphaFoldDB" id="A0A146K969"/>
<protein>
    <submittedName>
        <fullName evidence="2">Helicase-related protein</fullName>
    </submittedName>
</protein>
<dbReference type="GO" id="GO:0004386">
    <property type="term" value="F:helicase activity"/>
    <property type="evidence" value="ECO:0007669"/>
    <property type="project" value="UniProtKB-KW"/>
</dbReference>
<dbReference type="InterPro" id="IPR001650">
    <property type="entry name" value="Helicase_C-like"/>
</dbReference>
<evidence type="ECO:0000259" key="1">
    <source>
        <dbReference type="PROSITE" id="PS51194"/>
    </source>
</evidence>
<dbReference type="PANTHER" id="PTHR47396:SF1">
    <property type="entry name" value="ATP-DEPENDENT HELICASE IRC3-RELATED"/>
    <property type="match status" value="1"/>
</dbReference>
<name>A0A146K969_9EUKA</name>
<dbReference type="SMART" id="SM00490">
    <property type="entry name" value="HELICc"/>
    <property type="match status" value="1"/>
</dbReference>
<dbReference type="Pfam" id="PF00271">
    <property type="entry name" value="Helicase_C"/>
    <property type="match status" value="1"/>
</dbReference>
<accession>A0A146K969</accession>
<dbReference type="PANTHER" id="PTHR47396">
    <property type="entry name" value="TYPE I RESTRICTION ENZYME ECOKI R PROTEIN"/>
    <property type="match status" value="1"/>
</dbReference>
<reference evidence="2" key="1">
    <citation type="submission" date="2015-07" db="EMBL/GenBank/DDBJ databases">
        <title>Adaptation to a free-living lifestyle via gene acquisitions in the diplomonad Trepomonas sp. PC1.</title>
        <authorList>
            <person name="Xu F."/>
            <person name="Jerlstrom-Hultqvist J."/>
            <person name="Kolisko M."/>
            <person name="Simpson A.G.B."/>
            <person name="Roger A.J."/>
            <person name="Svard S.G."/>
            <person name="Andersson J.O."/>
        </authorList>
    </citation>
    <scope>NUCLEOTIDE SEQUENCE</scope>
    <source>
        <strain evidence="2">PC1</strain>
    </source>
</reference>
<evidence type="ECO:0000313" key="2">
    <source>
        <dbReference type="EMBL" id="JAP92305.1"/>
    </source>
</evidence>
<keyword evidence="2" id="KW-0067">ATP-binding</keyword>
<keyword evidence="2" id="KW-0547">Nucleotide-binding</keyword>
<feature type="domain" description="Helicase C-terminal" evidence="1">
    <location>
        <begin position="82"/>
        <end position="229"/>
    </location>
</feature>
<dbReference type="SUPFAM" id="SSF52540">
    <property type="entry name" value="P-loop containing nucleoside triphosphate hydrolases"/>
    <property type="match status" value="1"/>
</dbReference>
<organism evidence="2">
    <name type="scientific">Trepomonas sp. PC1</name>
    <dbReference type="NCBI Taxonomy" id="1076344"/>
    <lineage>
        <taxon>Eukaryota</taxon>
        <taxon>Metamonada</taxon>
        <taxon>Diplomonadida</taxon>
        <taxon>Hexamitidae</taxon>
        <taxon>Hexamitinae</taxon>
        <taxon>Trepomonas</taxon>
    </lineage>
</organism>
<dbReference type="Gene3D" id="3.40.50.300">
    <property type="entry name" value="P-loop containing nucleotide triphosphate hydrolases"/>
    <property type="match status" value="1"/>
</dbReference>
<feature type="non-terminal residue" evidence="2">
    <location>
        <position position="1"/>
    </location>
</feature>
<dbReference type="GO" id="GO:0005829">
    <property type="term" value="C:cytosol"/>
    <property type="evidence" value="ECO:0007669"/>
    <property type="project" value="TreeGrafter"/>
</dbReference>
<keyword evidence="2" id="KW-0347">Helicase</keyword>
<gene>
    <name evidence="2" type="ORF">TPC1_15799</name>
</gene>
<dbReference type="EMBL" id="GDID01004301">
    <property type="protein sequence ID" value="JAP92305.1"/>
    <property type="molecule type" value="Transcribed_RNA"/>
</dbReference>